<feature type="domain" description="RNase H type-2" evidence="16">
    <location>
        <begin position="89"/>
        <end position="306"/>
    </location>
</feature>
<dbReference type="InterPro" id="IPR001352">
    <property type="entry name" value="RNase_HII/HIII"/>
</dbReference>
<dbReference type="Gene3D" id="3.30.310.10">
    <property type="entry name" value="TATA-Binding Protein"/>
    <property type="match status" value="1"/>
</dbReference>
<keyword evidence="8 14" id="KW-0963">Cytoplasm</keyword>
<evidence type="ECO:0000256" key="6">
    <source>
        <dbReference type="ARBA" id="ARBA00012180"/>
    </source>
</evidence>
<comment type="similarity">
    <text evidence="5 14">Belongs to the RNase HII family. RnhC subfamily.</text>
</comment>
<dbReference type="GO" id="GO:0006298">
    <property type="term" value="P:mismatch repair"/>
    <property type="evidence" value="ECO:0007669"/>
    <property type="project" value="TreeGrafter"/>
</dbReference>
<keyword evidence="18" id="KW-1185">Reference proteome</keyword>
<dbReference type="Pfam" id="PF11858">
    <property type="entry name" value="DUF3378"/>
    <property type="match status" value="1"/>
</dbReference>
<sequence>MGNLVLKVSTNTIKEMKEYYQKSLKSPSPPYTAFSAKVGSCTITAYQSGKVMFQGSGAEVEASKWGKVEPSQAKASTASASLPKGFEGWSVIGSDEVGTGDYFGPLTVVAAYVPKDKLALVKELGVKDSKDLKDPQIITIAKELIHVIPYSLLVLPNDKYNEIQAKGYSQGKIKALLHNRALRNVLQKISPVKPEAILIDQFAEKNIYYRHIQTEKEIVRENVYFSTKAEGLHLSVAAASIIARYAFLKHWDELSEKAGIILPKGASNKVDEAAAKLIRKHGEEALWRYAKVHFANTQKAKNLLYKKR</sequence>
<evidence type="ECO:0000256" key="8">
    <source>
        <dbReference type="ARBA" id="ARBA00022490"/>
    </source>
</evidence>
<dbReference type="PANTHER" id="PTHR10954:SF23">
    <property type="entry name" value="RIBONUCLEASE"/>
    <property type="match status" value="1"/>
</dbReference>
<evidence type="ECO:0000256" key="9">
    <source>
        <dbReference type="ARBA" id="ARBA00022722"/>
    </source>
</evidence>
<keyword evidence="13 14" id="KW-0460">Magnesium</keyword>
<comment type="function">
    <text evidence="3 14">Endonuclease that specifically degrades the RNA of RNA-DNA hybrids.</text>
</comment>
<dbReference type="InterPro" id="IPR024568">
    <property type="entry name" value="RNase_HIII_N"/>
</dbReference>
<evidence type="ECO:0000256" key="2">
    <source>
        <dbReference type="ARBA" id="ARBA00001946"/>
    </source>
</evidence>
<dbReference type="InterPro" id="IPR024567">
    <property type="entry name" value="RNase_HII/HIII_dom"/>
</dbReference>
<dbReference type="PIRSF" id="PIRSF037748">
    <property type="entry name" value="RnhC"/>
    <property type="match status" value="1"/>
</dbReference>
<gene>
    <name evidence="14" type="primary">rnhC</name>
    <name evidence="17" type="ORF">G8O30_09420</name>
</gene>
<dbReference type="EC" id="3.1.26.4" evidence="6 14"/>
<dbReference type="HAMAP" id="MF_00053">
    <property type="entry name" value="RNase_HIII"/>
    <property type="match status" value="1"/>
</dbReference>
<dbReference type="RefSeq" id="WP_239671839.1">
    <property type="nucleotide sequence ID" value="NZ_CP049742.1"/>
</dbReference>
<organism evidence="17 18">
    <name type="scientific">Mangrovibacillus cuniculi</name>
    <dbReference type="NCBI Taxonomy" id="2593652"/>
    <lineage>
        <taxon>Bacteria</taxon>
        <taxon>Bacillati</taxon>
        <taxon>Bacillota</taxon>
        <taxon>Bacilli</taxon>
        <taxon>Bacillales</taxon>
        <taxon>Bacillaceae</taxon>
        <taxon>Mangrovibacillus</taxon>
    </lineage>
</organism>
<dbReference type="SUPFAM" id="SSF53098">
    <property type="entry name" value="Ribonuclease H-like"/>
    <property type="match status" value="1"/>
</dbReference>
<dbReference type="FunFam" id="3.30.420.10:FF:000047">
    <property type="entry name" value="Ribonuclease HIII"/>
    <property type="match status" value="1"/>
</dbReference>
<evidence type="ECO:0000256" key="15">
    <source>
        <dbReference type="PROSITE-ProRule" id="PRU01319"/>
    </source>
</evidence>
<comment type="subcellular location">
    <subcellularLocation>
        <location evidence="4 14">Cytoplasm</location>
    </subcellularLocation>
</comment>
<feature type="binding site" evidence="14 15">
    <location>
        <position position="95"/>
    </location>
    <ligand>
        <name>a divalent metal cation</name>
        <dbReference type="ChEBI" id="CHEBI:60240"/>
    </ligand>
</feature>
<evidence type="ECO:0000256" key="13">
    <source>
        <dbReference type="ARBA" id="ARBA00022842"/>
    </source>
</evidence>
<dbReference type="Gene3D" id="3.30.420.10">
    <property type="entry name" value="Ribonuclease H-like superfamily/Ribonuclease H"/>
    <property type="match status" value="1"/>
</dbReference>
<dbReference type="InterPro" id="IPR012337">
    <property type="entry name" value="RNaseH-like_sf"/>
</dbReference>
<evidence type="ECO:0000256" key="3">
    <source>
        <dbReference type="ARBA" id="ARBA00004065"/>
    </source>
</evidence>
<evidence type="ECO:0000256" key="14">
    <source>
        <dbReference type="HAMAP-Rule" id="MF_00053"/>
    </source>
</evidence>
<evidence type="ECO:0000256" key="5">
    <source>
        <dbReference type="ARBA" id="ARBA00008378"/>
    </source>
</evidence>
<dbReference type="InterPro" id="IPR012295">
    <property type="entry name" value="TBP_dom_sf"/>
</dbReference>
<keyword evidence="11 14" id="KW-0255">Endonuclease</keyword>
<keyword evidence="12 14" id="KW-0378">Hydrolase</keyword>
<dbReference type="AlphaFoldDB" id="A0A7S8CC15"/>
<dbReference type="GO" id="GO:0004523">
    <property type="term" value="F:RNA-DNA hybrid ribonuclease activity"/>
    <property type="evidence" value="ECO:0007669"/>
    <property type="project" value="UniProtKB-UniRule"/>
</dbReference>
<evidence type="ECO:0000256" key="1">
    <source>
        <dbReference type="ARBA" id="ARBA00000077"/>
    </source>
</evidence>
<keyword evidence="9 14" id="KW-0540">Nuclease</keyword>
<dbReference type="EMBL" id="CP049742">
    <property type="protein sequence ID" value="QPC47172.1"/>
    <property type="molecule type" value="Genomic_DNA"/>
</dbReference>
<reference evidence="17 18" key="1">
    <citation type="submission" date="2019-07" db="EMBL/GenBank/DDBJ databases">
        <title>Genome sequence of 2 isolates from Red Sea Mangroves.</title>
        <authorList>
            <person name="Sefrji F."/>
            <person name="Michoud G."/>
            <person name="Merlino G."/>
            <person name="Daffonchio D."/>
        </authorList>
    </citation>
    <scope>NUCLEOTIDE SEQUENCE [LARGE SCALE GENOMIC DNA]</scope>
    <source>
        <strain evidence="17 18">R1DC41</strain>
    </source>
</reference>
<dbReference type="GO" id="GO:0043137">
    <property type="term" value="P:DNA replication, removal of RNA primer"/>
    <property type="evidence" value="ECO:0007669"/>
    <property type="project" value="TreeGrafter"/>
</dbReference>
<dbReference type="InterPro" id="IPR036397">
    <property type="entry name" value="RNaseH_sf"/>
</dbReference>
<feature type="binding site" evidence="14 15">
    <location>
        <position position="200"/>
    </location>
    <ligand>
        <name>a divalent metal cation</name>
        <dbReference type="ChEBI" id="CHEBI:60240"/>
    </ligand>
</feature>
<keyword evidence="10 14" id="KW-0479">Metal-binding</keyword>
<dbReference type="GO" id="GO:0003723">
    <property type="term" value="F:RNA binding"/>
    <property type="evidence" value="ECO:0007669"/>
    <property type="project" value="UniProtKB-UniRule"/>
</dbReference>
<protein>
    <recommendedName>
        <fullName evidence="7 14">Ribonuclease HIII</fullName>
        <shortName evidence="14">RNase HIII</shortName>
        <ecNumber evidence="6 14">3.1.26.4</ecNumber>
    </recommendedName>
</protein>
<feature type="binding site" evidence="14 15">
    <location>
        <position position="96"/>
    </location>
    <ligand>
        <name>a divalent metal cation</name>
        <dbReference type="ChEBI" id="CHEBI:60240"/>
    </ligand>
</feature>
<evidence type="ECO:0000313" key="17">
    <source>
        <dbReference type="EMBL" id="QPC47172.1"/>
    </source>
</evidence>
<dbReference type="PROSITE" id="PS51975">
    <property type="entry name" value="RNASE_H_2"/>
    <property type="match status" value="1"/>
</dbReference>
<comment type="cofactor">
    <cofactor evidence="2">
        <name>Mg(2+)</name>
        <dbReference type="ChEBI" id="CHEBI:18420"/>
    </cofactor>
</comment>
<evidence type="ECO:0000256" key="12">
    <source>
        <dbReference type="ARBA" id="ARBA00022801"/>
    </source>
</evidence>
<dbReference type="GO" id="GO:0000287">
    <property type="term" value="F:magnesium ion binding"/>
    <property type="evidence" value="ECO:0007669"/>
    <property type="project" value="UniProtKB-UniRule"/>
</dbReference>
<accession>A0A7S8CC15</accession>
<dbReference type="GO" id="GO:0005737">
    <property type="term" value="C:cytoplasm"/>
    <property type="evidence" value="ECO:0007669"/>
    <property type="project" value="UniProtKB-SubCell"/>
</dbReference>
<dbReference type="Proteomes" id="UP000593626">
    <property type="component" value="Chromosome"/>
</dbReference>
<evidence type="ECO:0000256" key="7">
    <source>
        <dbReference type="ARBA" id="ARBA00021407"/>
    </source>
</evidence>
<evidence type="ECO:0000256" key="4">
    <source>
        <dbReference type="ARBA" id="ARBA00004496"/>
    </source>
</evidence>
<evidence type="ECO:0000313" key="18">
    <source>
        <dbReference type="Proteomes" id="UP000593626"/>
    </source>
</evidence>
<dbReference type="PANTHER" id="PTHR10954">
    <property type="entry name" value="RIBONUCLEASE H2 SUBUNIT A"/>
    <property type="match status" value="1"/>
</dbReference>
<comment type="catalytic activity">
    <reaction evidence="1 14 15">
        <text>Endonucleolytic cleavage to 5'-phosphomonoester.</text>
        <dbReference type="EC" id="3.1.26.4"/>
    </reaction>
</comment>
<proteinExistence type="inferred from homology"/>
<comment type="cofactor">
    <cofactor evidence="14 15">
        <name>Mn(2+)</name>
        <dbReference type="ChEBI" id="CHEBI:29035"/>
    </cofactor>
    <cofactor evidence="14 15">
        <name>Mg(2+)</name>
        <dbReference type="ChEBI" id="CHEBI:18420"/>
    </cofactor>
    <text evidence="14 15">Manganese or magnesium. Binds 1 divalent metal ion per monomer in the absence of substrate. May bind a second metal ion after substrate binding.</text>
</comment>
<evidence type="ECO:0000259" key="16">
    <source>
        <dbReference type="PROSITE" id="PS51975"/>
    </source>
</evidence>
<dbReference type="KEGG" id="mcui:G8O30_09420"/>
<evidence type="ECO:0000256" key="11">
    <source>
        <dbReference type="ARBA" id="ARBA00022759"/>
    </source>
</evidence>
<dbReference type="NCBIfam" id="TIGR00716">
    <property type="entry name" value="rnhC"/>
    <property type="match status" value="1"/>
</dbReference>
<name>A0A7S8CC15_9BACI</name>
<dbReference type="CDD" id="cd06590">
    <property type="entry name" value="RNase_HII_bacteria_HIII_like"/>
    <property type="match status" value="1"/>
</dbReference>
<dbReference type="Pfam" id="PF01351">
    <property type="entry name" value="RNase_HII"/>
    <property type="match status" value="1"/>
</dbReference>
<dbReference type="GO" id="GO:0032299">
    <property type="term" value="C:ribonuclease H2 complex"/>
    <property type="evidence" value="ECO:0007669"/>
    <property type="project" value="TreeGrafter"/>
</dbReference>
<evidence type="ECO:0000256" key="10">
    <source>
        <dbReference type="ARBA" id="ARBA00022723"/>
    </source>
</evidence>
<dbReference type="CDD" id="cd14796">
    <property type="entry name" value="RNAse_HIII_N"/>
    <property type="match status" value="1"/>
</dbReference>
<dbReference type="InterPro" id="IPR004641">
    <property type="entry name" value="RNase_HIII"/>
</dbReference>